<sequence length="218" mass="22812">MMIRTHHSLAIALTAAITLGACTDPGQVGADNRTQQGALLGGALGAAAGLFSTDDKAKGALVGGALGAAGGAIIGSQLDKQEADLRRQMDNDDVVINNTGDRLIVTMAQDILFATDSFTVRPDLRRDLGALSTNLRNYPNSRIQVLGHTDNTGSAAYNQQLSERRAGAVANVLLDNGVSNSRIRTIGRGEDQPVATNLTVEGRAQNRRVEIVILPNSG</sequence>
<dbReference type="Pfam" id="PF13488">
    <property type="entry name" value="Gly-zipper_Omp"/>
    <property type="match status" value="1"/>
</dbReference>
<evidence type="ECO:0000313" key="7">
    <source>
        <dbReference type="Proteomes" id="UP000198893"/>
    </source>
</evidence>
<comment type="subcellular location">
    <subcellularLocation>
        <location evidence="1">Cell outer membrane</location>
    </subcellularLocation>
</comment>
<dbReference type="InterPro" id="IPR006665">
    <property type="entry name" value="OmpA-like"/>
</dbReference>
<dbReference type="PANTHER" id="PTHR30329">
    <property type="entry name" value="STATOR ELEMENT OF FLAGELLAR MOTOR COMPLEX"/>
    <property type="match status" value="1"/>
</dbReference>
<name>A0A1H8RX23_9RHOB</name>
<dbReference type="InterPro" id="IPR006690">
    <property type="entry name" value="OMPA-like_CS"/>
</dbReference>
<evidence type="ECO:0000313" key="6">
    <source>
        <dbReference type="EMBL" id="SEO70847.1"/>
    </source>
</evidence>
<dbReference type="CDD" id="cd07185">
    <property type="entry name" value="OmpA_C-like"/>
    <property type="match status" value="1"/>
</dbReference>
<protein>
    <submittedName>
        <fullName evidence="6">Outer membrane protein OmpA</fullName>
    </submittedName>
</protein>
<evidence type="ECO:0000256" key="2">
    <source>
        <dbReference type="ARBA" id="ARBA00023136"/>
    </source>
</evidence>
<keyword evidence="3" id="KW-0998">Cell outer membrane</keyword>
<dbReference type="AlphaFoldDB" id="A0A1H8RX23"/>
<dbReference type="InterPro" id="IPR006664">
    <property type="entry name" value="OMP_bac"/>
</dbReference>
<dbReference type="InterPro" id="IPR036737">
    <property type="entry name" value="OmpA-like_sf"/>
</dbReference>
<accession>A0A1H8RX23</accession>
<evidence type="ECO:0000259" key="5">
    <source>
        <dbReference type="PROSITE" id="PS51123"/>
    </source>
</evidence>
<keyword evidence="7" id="KW-1185">Reference proteome</keyword>
<evidence type="ECO:0000256" key="3">
    <source>
        <dbReference type="ARBA" id="ARBA00023237"/>
    </source>
</evidence>
<feature type="domain" description="OmpA-like" evidence="5">
    <location>
        <begin position="100"/>
        <end position="217"/>
    </location>
</feature>
<dbReference type="PANTHER" id="PTHR30329:SF21">
    <property type="entry name" value="LIPOPROTEIN YIAD-RELATED"/>
    <property type="match status" value="1"/>
</dbReference>
<dbReference type="PROSITE" id="PS51257">
    <property type="entry name" value="PROKAR_LIPOPROTEIN"/>
    <property type="match status" value="1"/>
</dbReference>
<dbReference type="PROSITE" id="PS01068">
    <property type="entry name" value="OMPA_1"/>
    <property type="match status" value="1"/>
</dbReference>
<dbReference type="InterPro" id="IPR039567">
    <property type="entry name" value="Gly-zipper"/>
</dbReference>
<dbReference type="SUPFAM" id="SSF103088">
    <property type="entry name" value="OmpA-like"/>
    <property type="match status" value="1"/>
</dbReference>
<dbReference type="PRINTS" id="PR01021">
    <property type="entry name" value="OMPADOMAIN"/>
</dbReference>
<dbReference type="GO" id="GO:0009279">
    <property type="term" value="C:cell outer membrane"/>
    <property type="evidence" value="ECO:0007669"/>
    <property type="project" value="UniProtKB-SubCell"/>
</dbReference>
<dbReference type="EMBL" id="FODS01000010">
    <property type="protein sequence ID" value="SEO70847.1"/>
    <property type="molecule type" value="Genomic_DNA"/>
</dbReference>
<dbReference type="Pfam" id="PF00691">
    <property type="entry name" value="OmpA"/>
    <property type="match status" value="1"/>
</dbReference>
<proteinExistence type="predicted"/>
<reference evidence="6 7" key="1">
    <citation type="submission" date="2016-10" db="EMBL/GenBank/DDBJ databases">
        <authorList>
            <person name="de Groot N.N."/>
        </authorList>
    </citation>
    <scope>NUCLEOTIDE SEQUENCE [LARGE SCALE GENOMIC DNA]</scope>
    <source>
        <strain evidence="6 7">DSM 27842</strain>
    </source>
</reference>
<organism evidence="6 7">
    <name type="scientific">Salinihabitans flavidus</name>
    <dbReference type="NCBI Taxonomy" id="569882"/>
    <lineage>
        <taxon>Bacteria</taxon>
        <taxon>Pseudomonadati</taxon>
        <taxon>Pseudomonadota</taxon>
        <taxon>Alphaproteobacteria</taxon>
        <taxon>Rhodobacterales</taxon>
        <taxon>Roseobacteraceae</taxon>
        <taxon>Salinihabitans</taxon>
    </lineage>
</organism>
<dbReference type="STRING" id="569882.SAMN04490248_11018"/>
<gene>
    <name evidence="6" type="ORF">SAMN04490248_11018</name>
</gene>
<evidence type="ECO:0000256" key="1">
    <source>
        <dbReference type="ARBA" id="ARBA00004442"/>
    </source>
</evidence>
<dbReference type="Gene3D" id="3.30.1330.60">
    <property type="entry name" value="OmpA-like domain"/>
    <property type="match status" value="1"/>
</dbReference>
<dbReference type="InterPro" id="IPR050330">
    <property type="entry name" value="Bact_OuterMem_StrucFunc"/>
</dbReference>
<evidence type="ECO:0000256" key="4">
    <source>
        <dbReference type="PROSITE-ProRule" id="PRU00473"/>
    </source>
</evidence>
<dbReference type="PROSITE" id="PS51123">
    <property type="entry name" value="OMPA_2"/>
    <property type="match status" value="1"/>
</dbReference>
<keyword evidence="2 4" id="KW-0472">Membrane</keyword>
<dbReference type="Proteomes" id="UP000198893">
    <property type="component" value="Unassembled WGS sequence"/>
</dbReference>